<dbReference type="GeneID" id="54299592"/>
<evidence type="ECO:0000256" key="2">
    <source>
        <dbReference type="SAM" id="Phobius"/>
    </source>
</evidence>
<proteinExistence type="predicted"/>
<feature type="transmembrane region" description="Helical" evidence="2">
    <location>
        <begin position="150"/>
        <end position="170"/>
    </location>
</feature>
<keyword evidence="2" id="KW-0812">Transmembrane</keyword>
<feature type="compositionally biased region" description="Pro residues" evidence="1">
    <location>
        <begin position="103"/>
        <end position="119"/>
    </location>
</feature>
<feature type="transmembrane region" description="Helical" evidence="2">
    <location>
        <begin position="35"/>
        <end position="56"/>
    </location>
</feature>
<keyword evidence="4" id="KW-1185">Reference proteome</keyword>
<dbReference type="RefSeq" id="XP_033397917.1">
    <property type="nucleotide sequence ID" value="XM_033542095.1"/>
</dbReference>
<dbReference type="EMBL" id="ML995485">
    <property type="protein sequence ID" value="KAF2142205.1"/>
    <property type="molecule type" value="Genomic_DNA"/>
</dbReference>
<keyword evidence="2" id="KW-0472">Membrane</keyword>
<evidence type="ECO:0000313" key="4">
    <source>
        <dbReference type="Proteomes" id="UP000799438"/>
    </source>
</evidence>
<feature type="region of interest" description="Disordered" evidence="1">
    <location>
        <begin position="93"/>
        <end position="119"/>
    </location>
</feature>
<feature type="transmembrane region" description="Helical" evidence="2">
    <location>
        <begin position="121"/>
        <end position="138"/>
    </location>
</feature>
<feature type="transmembrane region" description="Helical" evidence="2">
    <location>
        <begin position="182"/>
        <end position="205"/>
    </location>
</feature>
<keyword evidence="2" id="KW-1133">Transmembrane helix</keyword>
<protein>
    <submittedName>
        <fullName evidence="3">Uncharacterized protein</fullName>
    </submittedName>
</protein>
<evidence type="ECO:0000313" key="3">
    <source>
        <dbReference type="EMBL" id="KAF2142205.1"/>
    </source>
</evidence>
<gene>
    <name evidence="3" type="ORF">K452DRAFT_298190</name>
</gene>
<accession>A0A6A6BFY6</accession>
<name>A0A6A6BFY6_9PEZI</name>
<evidence type="ECO:0000256" key="1">
    <source>
        <dbReference type="SAM" id="MobiDB-lite"/>
    </source>
</evidence>
<reference evidence="3" key="1">
    <citation type="journal article" date="2020" name="Stud. Mycol.">
        <title>101 Dothideomycetes genomes: a test case for predicting lifestyles and emergence of pathogens.</title>
        <authorList>
            <person name="Haridas S."/>
            <person name="Albert R."/>
            <person name="Binder M."/>
            <person name="Bloem J."/>
            <person name="Labutti K."/>
            <person name="Salamov A."/>
            <person name="Andreopoulos B."/>
            <person name="Baker S."/>
            <person name="Barry K."/>
            <person name="Bills G."/>
            <person name="Bluhm B."/>
            <person name="Cannon C."/>
            <person name="Castanera R."/>
            <person name="Culley D."/>
            <person name="Daum C."/>
            <person name="Ezra D."/>
            <person name="Gonzalez J."/>
            <person name="Henrissat B."/>
            <person name="Kuo A."/>
            <person name="Liang C."/>
            <person name="Lipzen A."/>
            <person name="Lutzoni F."/>
            <person name="Magnuson J."/>
            <person name="Mondo S."/>
            <person name="Nolan M."/>
            <person name="Ohm R."/>
            <person name="Pangilinan J."/>
            <person name="Park H.-J."/>
            <person name="Ramirez L."/>
            <person name="Alfaro M."/>
            <person name="Sun H."/>
            <person name="Tritt A."/>
            <person name="Yoshinaga Y."/>
            <person name="Zwiers L.-H."/>
            <person name="Turgeon B."/>
            <person name="Goodwin S."/>
            <person name="Spatafora J."/>
            <person name="Crous P."/>
            <person name="Grigoriev I."/>
        </authorList>
    </citation>
    <scope>NUCLEOTIDE SEQUENCE</scope>
    <source>
        <strain evidence="3">CBS 121167</strain>
    </source>
</reference>
<dbReference type="Proteomes" id="UP000799438">
    <property type="component" value="Unassembled WGS sequence"/>
</dbReference>
<sequence>MPTPTLPTSSTLSTASTAAPAASSSSSALTRNRRALHLLCLVLSLASALLLARYAYLEALPPPPPPPPLPPPEREGWLREAGRWLEEYRLGRGGKGGAEVEVPPQPQPPTNNNPLTHPQPPIALLALLTHLLTTPPLYRSSPLLRHQQKHTRLSLLIASTITLAAFMALTPDGATPAARLRAFVLGAVPCTLALGAGIAACVGCLRGVGVGGGRRGVRVGGGGLGLEENAVGKWRWEPDGRLGAIEEGEMERREV</sequence>
<organism evidence="3 4">
    <name type="scientific">Aplosporella prunicola CBS 121167</name>
    <dbReference type="NCBI Taxonomy" id="1176127"/>
    <lineage>
        <taxon>Eukaryota</taxon>
        <taxon>Fungi</taxon>
        <taxon>Dikarya</taxon>
        <taxon>Ascomycota</taxon>
        <taxon>Pezizomycotina</taxon>
        <taxon>Dothideomycetes</taxon>
        <taxon>Dothideomycetes incertae sedis</taxon>
        <taxon>Botryosphaeriales</taxon>
        <taxon>Aplosporellaceae</taxon>
        <taxon>Aplosporella</taxon>
    </lineage>
</organism>
<dbReference type="AlphaFoldDB" id="A0A6A6BFY6"/>
<feature type="region of interest" description="Disordered" evidence="1">
    <location>
        <begin position="1"/>
        <end position="28"/>
    </location>
</feature>